<sequence length="371" mass="39618">MFDEPTLAAIGDLAARLKCSPAALQAVAEVESAGKVFALVKGKREPLIRFEGHYFDQRLTGADRAKARAAGLASPKAGAVANPKDQAGRWRLLAAAAKINRQAALESISIGLGQVMTAHWKKLGFDSVDDMINLARRDAAGQIDIMARYIEKFGLDDELRRLDFTGFARGYNGPGFRKYGYHLKMAAAYKRLSGDAPVSGATGMLRMGSKGAKVRSLQTLLVRAGYSVKVDGDFGPSTRDAVKAFQKSQKITADGVAGPETFRRLDAWKQAPEEVPGGQGVTETAEAKEGLGGVVGGAGVEVARQTVEQAAEKTSWIPGLEWISAILSVIAVLLVLGGLAWIAWGWWKSRQTDEGDVGPVMEHDVPDAVLA</sequence>
<organism evidence="4 5">
    <name type="scientific">Mesorhizobium alhagi CCNWXJ12-2</name>
    <dbReference type="NCBI Taxonomy" id="1107882"/>
    <lineage>
        <taxon>Bacteria</taxon>
        <taxon>Pseudomonadati</taxon>
        <taxon>Pseudomonadota</taxon>
        <taxon>Alphaproteobacteria</taxon>
        <taxon>Hyphomicrobiales</taxon>
        <taxon>Phyllobacteriaceae</taxon>
        <taxon>Allomesorhizobium</taxon>
    </lineage>
</organism>
<dbReference type="Gene3D" id="1.10.101.10">
    <property type="entry name" value="PGBD-like superfamily/PGBD"/>
    <property type="match status" value="1"/>
</dbReference>
<dbReference type="InterPro" id="IPR024408">
    <property type="entry name" value="Muramidase"/>
</dbReference>
<dbReference type="InterPro" id="IPR036365">
    <property type="entry name" value="PGBD-like_sf"/>
</dbReference>
<proteinExistence type="predicted"/>
<dbReference type="InterPro" id="IPR002477">
    <property type="entry name" value="Peptidoglycan-bd-like"/>
</dbReference>
<gene>
    <name evidence="4" type="ORF">MAXJ12_12532</name>
</gene>
<protein>
    <submittedName>
        <fullName evidence="4">Peptidoglycan binding domain-containing protein</fullName>
    </submittedName>
</protein>
<dbReference type="OrthoDB" id="1523598at2"/>
<dbReference type="Pfam" id="PF01471">
    <property type="entry name" value="PG_binding_1"/>
    <property type="match status" value="1"/>
</dbReference>
<dbReference type="EMBL" id="AHAM01000096">
    <property type="protein sequence ID" value="EHK56890.1"/>
    <property type="molecule type" value="Genomic_DNA"/>
</dbReference>
<dbReference type="PATRIC" id="fig|1107882.3.peg.2454"/>
<keyword evidence="1" id="KW-0812">Transmembrane</keyword>
<dbReference type="InterPro" id="IPR036366">
    <property type="entry name" value="PGBDSf"/>
</dbReference>
<dbReference type="RefSeq" id="WP_008836136.1">
    <property type="nucleotide sequence ID" value="NZ_AHAM01000096.1"/>
</dbReference>
<evidence type="ECO:0000313" key="4">
    <source>
        <dbReference type="EMBL" id="EHK56890.1"/>
    </source>
</evidence>
<keyword evidence="1" id="KW-1133">Transmembrane helix</keyword>
<dbReference type="AlphaFoldDB" id="H0HQS6"/>
<evidence type="ECO:0000259" key="3">
    <source>
        <dbReference type="Pfam" id="PF11860"/>
    </source>
</evidence>
<evidence type="ECO:0000313" key="5">
    <source>
        <dbReference type="Proteomes" id="UP000003250"/>
    </source>
</evidence>
<accession>H0HQS6</accession>
<evidence type="ECO:0000256" key="1">
    <source>
        <dbReference type="SAM" id="Phobius"/>
    </source>
</evidence>
<feature type="domain" description="N-acetylmuramidase" evidence="3">
    <location>
        <begin position="21"/>
        <end position="192"/>
    </location>
</feature>
<name>H0HQS6_9HYPH</name>
<keyword evidence="1" id="KW-0472">Membrane</keyword>
<reference evidence="4 5" key="1">
    <citation type="journal article" date="2012" name="J. Bacteriol.">
        <title>Draft Genome Sequence of Mesorhizobium alhagi CCNWXJ12-2T, a Novel Salt-Resistant Species Isolated from the Desert of Northwestern China.</title>
        <authorList>
            <person name="Zhou M."/>
            <person name="Chen W."/>
            <person name="Chen H."/>
            <person name="Wei G."/>
        </authorList>
    </citation>
    <scope>NUCLEOTIDE SEQUENCE [LARGE SCALE GENOMIC DNA]</scope>
    <source>
        <strain evidence="4 5">CCNWXJ12-2</strain>
    </source>
</reference>
<keyword evidence="5" id="KW-1185">Reference proteome</keyword>
<dbReference type="SUPFAM" id="SSF47090">
    <property type="entry name" value="PGBD-like"/>
    <property type="match status" value="1"/>
</dbReference>
<feature type="transmembrane region" description="Helical" evidence="1">
    <location>
        <begin position="322"/>
        <end position="344"/>
    </location>
</feature>
<dbReference type="Proteomes" id="UP000003250">
    <property type="component" value="Unassembled WGS sequence"/>
</dbReference>
<dbReference type="Pfam" id="PF11860">
    <property type="entry name" value="Muramidase"/>
    <property type="match status" value="1"/>
</dbReference>
<feature type="domain" description="Peptidoglycan binding-like" evidence="2">
    <location>
        <begin position="211"/>
        <end position="265"/>
    </location>
</feature>
<evidence type="ECO:0000259" key="2">
    <source>
        <dbReference type="Pfam" id="PF01471"/>
    </source>
</evidence>